<dbReference type="EMBL" id="LGST01000057">
    <property type="protein sequence ID" value="KND96272.1"/>
    <property type="molecule type" value="Genomic_DNA"/>
</dbReference>
<organism evidence="2 3">
    <name type="scientific">Candidozyma auris</name>
    <name type="common">Yeast</name>
    <name type="synonym">Candida auris</name>
    <dbReference type="NCBI Taxonomy" id="498019"/>
    <lineage>
        <taxon>Eukaryota</taxon>
        <taxon>Fungi</taxon>
        <taxon>Dikarya</taxon>
        <taxon>Ascomycota</taxon>
        <taxon>Saccharomycotina</taxon>
        <taxon>Pichiomycetes</taxon>
        <taxon>Metschnikowiaceae</taxon>
        <taxon>Candidozyma</taxon>
    </lineage>
</organism>
<dbReference type="Proteomes" id="UP000037122">
    <property type="component" value="Unassembled WGS sequence"/>
</dbReference>
<comment type="caution">
    <text evidence="2">The sequence shown here is derived from an EMBL/GenBank/DDBJ whole genome shotgun (WGS) entry which is preliminary data.</text>
</comment>
<feature type="region of interest" description="Disordered" evidence="1">
    <location>
        <begin position="1"/>
        <end position="78"/>
    </location>
</feature>
<accession>A0A0L0NQ30</accession>
<reference evidence="3" key="1">
    <citation type="journal article" date="2015" name="BMC Genomics">
        <title>Draft genome of a commonly misdiagnosed multidrug resistant pathogen Candida auris.</title>
        <authorList>
            <person name="Chatterjee S."/>
            <person name="Alampalli S.V."/>
            <person name="Nageshan R.K."/>
            <person name="Chettiar S.T."/>
            <person name="Joshi S."/>
            <person name="Tatu U.S."/>
        </authorList>
    </citation>
    <scope>NUCLEOTIDE SEQUENCE [LARGE SCALE GENOMIC DNA]</scope>
    <source>
        <strain evidence="3">6684</strain>
    </source>
</reference>
<evidence type="ECO:0000313" key="2">
    <source>
        <dbReference type="EMBL" id="KND96272.1"/>
    </source>
</evidence>
<evidence type="ECO:0000256" key="1">
    <source>
        <dbReference type="SAM" id="MobiDB-lite"/>
    </source>
</evidence>
<gene>
    <name evidence="2" type="ORF">QG37_07400</name>
</gene>
<sequence>MRNSLILINDKQWTQRRRRDKSAWATRDDGKKSNSHPKWSGPRGRYIKEKSADHTLSKQAREGRASRNRTGPKEKRAHFFFGVSAGERHLLGGMEAREKKKKKKKGSRLTCGARPPVLTQPRVSIPEAAES</sequence>
<dbReference type="AlphaFoldDB" id="A0A0L0NQ30"/>
<protein>
    <submittedName>
        <fullName evidence="2">Uncharacterized protein</fullName>
    </submittedName>
</protein>
<evidence type="ECO:0000313" key="3">
    <source>
        <dbReference type="Proteomes" id="UP000037122"/>
    </source>
</evidence>
<proteinExistence type="predicted"/>
<dbReference type="VEuPathDB" id="FungiDB:QG37_07400"/>
<name>A0A0L0NQ30_CANAR</name>
<feature type="compositionally biased region" description="Basic and acidic residues" evidence="1">
    <location>
        <begin position="46"/>
        <end position="65"/>
    </location>
</feature>
<feature type="region of interest" description="Disordered" evidence="1">
    <location>
        <begin position="93"/>
        <end position="131"/>
    </location>
</feature>